<dbReference type="Pfam" id="PF01965">
    <property type="entry name" value="DJ-1_PfpI"/>
    <property type="match status" value="1"/>
</dbReference>
<dbReference type="GO" id="GO:0008233">
    <property type="term" value="F:peptidase activity"/>
    <property type="evidence" value="ECO:0007669"/>
    <property type="project" value="UniProtKB-KW"/>
</dbReference>
<dbReference type="RefSeq" id="XP_018280355.1">
    <property type="nucleotide sequence ID" value="XM_018425261.1"/>
</dbReference>
<dbReference type="GeneID" id="28985864"/>
<dbReference type="PANTHER" id="PTHR42733">
    <property type="entry name" value="DJ-1 PROTEIN"/>
    <property type="match status" value="1"/>
</dbReference>
<comment type="similarity">
    <text evidence="1">Belongs to the peptidase C56 family.</text>
</comment>
<reference evidence="3 4" key="1">
    <citation type="submission" date="2015-03" db="EMBL/GenBank/DDBJ databases">
        <title>Genomics and transcriptomics of the oil-accumulating basidiomycete yeast T. oleaginosus allow insights into substrate utilization and the diverse evolutionary trajectories of mating systems in fungi.</title>
        <authorList>
            <consortium name="DOE Joint Genome Institute"/>
            <person name="Kourist R."/>
            <person name="Kracht O."/>
            <person name="Bracharz F."/>
            <person name="Lipzen A."/>
            <person name="Nolan M."/>
            <person name="Ohm R."/>
            <person name="Grigoriev I."/>
            <person name="Sun S."/>
            <person name="Heitman J."/>
            <person name="Bruck T."/>
            <person name="Nowrousian M."/>
        </authorList>
    </citation>
    <scope>NUCLEOTIDE SEQUENCE [LARGE SCALE GENOMIC DNA]</scope>
    <source>
        <strain evidence="3 4">IBC0246</strain>
    </source>
</reference>
<keyword evidence="4" id="KW-1185">Reference proteome</keyword>
<proteinExistence type="inferred from homology"/>
<dbReference type="PANTHER" id="PTHR42733:SF2">
    <property type="entry name" value="DJ-1_THIJ_PFPI FAMILY PROTEIN"/>
    <property type="match status" value="1"/>
</dbReference>
<accession>A0A0J1B7W5</accession>
<sequence length="196" mass="21762">MKVLLLAGDFIEDYELYAPLQALEMLGIDVHIVCPDKKVGEDIQTALHILEPGRQTYSERPGHPFDITHDFAEETKSLDKYAGLIVPGGRFPEYQRYNKRVLDVIRFFMEKNKPVAALCHGLQLLAAAGVLKGRSCSAFPMCQLDVEAGGGKYVDYEAFSKNAYVDSNLVSAPAYPAIGVWLKEFIKLLGVKVQVP</sequence>
<dbReference type="InterPro" id="IPR006286">
    <property type="entry name" value="C56_PfpI-like"/>
</dbReference>
<dbReference type="InterPro" id="IPR002818">
    <property type="entry name" value="DJ-1/PfpI"/>
</dbReference>
<feature type="domain" description="DJ-1/PfpI" evidence="2">
    <location>
        <begin position="1"/>
        <end position="187"/>
    </location>
</feature>
<dbReference type="SUPFAM" id="SSF52317">
    <property type="entry name" value="Class I glutamine amidotransferase-like"/>
    <property type="match status" value="1"/>
</dbReference>
<dbReference type="OrthoDB" id="543156at2759"/>
<evidence type="ECO:0000259" key="2">
    <source>
        <dbReference type="Pfam" id="PF01965"/>
    </source>
</evidence>
<gene>
    <name evidence="3" type="ORF">CC85DRAFT_301033</name>
</gene>
<dbReference type="Gene3D" id="3.40.50.880">
    <property type="match status" value="1"/>
</dbReference>
<dbReference type="PROSITE" id="PS51276">
    <property type="entry name" value="PEPTIDASE_C56_PFPI"/>
    <property type="match status" value="1"/>
</dbReference>
<dbReference type="GO" id="GO:0006508">
    <property type="term" value="P:proteolysis"/>
    <property type="evidence" value="ECO:0007669"/>
    <property type="project" value="UniProtKB-KW"/>
</dbReference>
<dbReference type="Proteomes" id="UP000053611">
    <property type="component" value="Unassembled WGS sequence"/>
</dbReference>
<evidence type="ECO:0000313" key="4">
    <source>
        <dbReference type="Proteomes" id="UP000053611"/>
    </source>
</evidence>
<dbReference type="InterPro" id="IPR029062">
    <property type="entry name" value="Class_I_gatase-like"/>
</dbReference>
<name>A0A0J1B7W5_9TREE</name>
<keyword evidence="3" id="KW-0645">Protease</keyword>
<dbReference type="EMBL" id="KQ087191">
    <property type="protein sequence ID" value="KLT43864.1"/>
    <property type="molecule type" value="Genomic_DNA"/>
</dbReference>
<protein>
    <submittedName>
        <fullName evidence="3">Intracellular protease, PfpI family</fullName>
    </submittedName>
</protein>
<evidence type="ECO:0000313" key="3">
    <source>
        <dbReference type="EMBL" id="KLT43864.1"/>
    </source>
</evidence>
<dbReference type="AlphaFoldDB" id="A0A0J1B7W5"/>
<organism evidence="3 4">
    <name type="scientific">Cutaneotrichosporon oleaginosum</name>
    <dbReference type="NCBI Taxonomy" id="879819"/>
    <lineage>
        <taxon>Eukaryota</taxon>
        <taxon>Fungi</taxon>
        <taxon>Dikarya</taxon>
        <taxon>Basidiomycota</taxon>
        <taxon>Agaricomycotina</taxon>
        <taxon>Tremellomycetes</taxon>
        <taxon>Trichosporonales</taxon>
        <taxon>Trichosporonaceae</taxon>
        <taxon>Cutaneotrichosporon</taxon>
    </lineage>
</organism>
<dbReference type="STRING" id="879819.A0A0J1B7W5"/>
<evidence type="ECO:0000256" key="1">
    <source>
        <dbReference type="ARBA" id="ARBA00008542"/>
    </source>
</evidence>
<keyword evidence="3" id="KW-0378">Hydrolase</keyword>
<dbReference type="CDD" id="cd03169">
    <property type="entry name" value="GATase1_PfpI_1"/>
    <property type="match status" value="1"/>
</dbReference>